<reference evidence="2" key="1">
    <citation type="submission" date="2019-06" db="EMBL/GenBank/DDBJ databases">
        <authorList>
            <person name="Broberg M."/>
        </authorList>
    </citation>
    <scope>NUCLEOTIDE SEQUENCE [LARGE SCALE GENOMIC DNA]</scope>
</reference>
<keyword evidence="2" id="KW-1185">Reference proteome</keyword>
<sequence length="131" mass="14654">MWQTVLDDAPPLEFWLLHQLAIQLGRPHLQLGTVAVLAPERVTEKALVRFDKPAAWSFQGTDTHILSQVCKDSRDVVQKHCVTFRGKDDTPITTKGPIVYANINATMYPPLRPRDRSSTPGCWRCGETASA</sequence>
<proteinExistence type="predicted"/>
<evidence type="ECO:0000313" key="1">
    <source>
        <dbReference type="EMBL" id="CAG9980407.1"/>
    </source>
</evidence>
<reference evidence="1 2" key="2">
    <citation type="submission" date="2021-10" db="EMBL/GenBank/DDBJ databases">
        <authorList>
            <person name="Piombo E."/>
        </authorList>
    </citation>
    <scope>NUCLEOTIDE SEQUENCE [LARGE SCALE GENOMIC DNA]</scope>
</reference>
<comment type="caution">
    <text evidence="1">The sequence shown here is derived from an EMBL/GenBank/DDBJ whole genome shotgun (WGS) entry which is preliminary data.</text>
</comment>
<gene>
    <name evidence="1" type="ORF">CBYS24578_00007371</name>
</gene>
<accession>A0A9N9U583</accession>
<dbReference type="Proteomes" id="UP000754883">
    <property type="component" value="Unassembled WGS sequence"/>
</dbReference>
<dbReference type="AlphaFoldDB" id="A0A9N9U583"/>
<evidence type="ECO:0000313" key="2">
    <source>
        <dbReference type="Proteomes" id="UP000754883"/>
    </source>
</evidence>
<dbReference type="OrthoDB" id="10482280at2759"/>
<organism evidence="1 2">
    <name type="scientific">Clonostachys byssicola</name>
    <dbReference type="NCBI Taxonomy" id="160290"/>
    <lineage>
        <taxon>Eukaryota</taxon>
        <taxon>Fungi</taxon>
        <taxon>Dikarya</taxon>
        <taxon>Ascomycota</taxon>
        <taxon>Pezizomycotina</taxon>
        <taxon>Sordariomycetes</taxon>
        <taxon>Hypocreomycetidae</taxon>
        <taxon>Hypocreales</taxon>
        <taxon>Bionectriaceae</taxon>
        <taxon>Clonostachys</taxon>
    </lineage>
</organism>
<dbReference type="EMBL" id="CABFNO020001317">
    <property type="protein sequence ID" value="CAG9980407.1"/>
    <property type="molecule type" value="Genomic_DNA"/>
</dbReference>
<name>A0A9N9U583_9HYPO</name>
<protein>
    <submittedName>
        <fullName evidence="1">Uncharacterized protein</fullName>
    </submittedName>
</protein>